<keyword evidence="6 18" id="KW-0235">DNA replication</keyword>
<keyword evidence="13 17" id="KW-0464">Manganese</keyword>
<dbReference type="PANTHER" id="PTHR30231:SF41">
    <property type="entry name" value="DNA POLYMERASE III SUBUNIT EPSILON"/>
    <property type="match status" value="1"/>
</dbReference>
<keyword evidence="9 18" id="KW-0378">Hydrolase</keyword>
<dbReference type="GO" id="GO:0008408">
    <property type="term" value="F:3'-5' exonuclease activity"/>
    <property type="evidence" value="ECO:0007669"/>
    <property type="project" value="TreeGrafter"/>
</dbReference>
<feature type="binding site" evidence="16">
    <location>
        <position position="174"/>
    </location>
    <ligand>
        <name>substrate</name>
    </ligand>
</feature>
<dbReference type="PANTHER" id="PTHR30231">
    <property type="entry name" value="DNA POLYMERASE III SUBUNIT EPSILON"/>
    <property type="match status" value="1"/>
</dbReference>
<keyword evidence="10 18" id="KW-0269">Exonuclease</keyword>
<dbReference type="InterPro" id="IPR013520">
    <property type="entry name" value="Ribonucl_H"/>
</dbReference>
<dbReference type="GO" id="GO:0045004">
    <property type="term" value="P:DNA replication proofreading"/>
    <property type="evidence" value="ECO:0007669"/>
    <property type="project" value="TreeGrafter"/>
</dbReference>
<dbReference type="SMART" id="SM00479">
    <property type="entry name" value="EXOIII"/>
    <property type="match status" value="1"/>
</dbReference>
<dbReference type="GO" id="GO:0046872">
    <property type="term" value="F:metal ion binding"/>
    <property type="evidence" value="ECO:0007669"/>
    <property type="project" value="UniProtKB-KW"/>
</dbReference>
<evidence type="ECO:0000256" key="11">
    <source>
        <dbReference type="ARBA" id="ARBA00022842"/>
    </source>
</evidence>
<dbReference type="CDD" id="cd06131">
    <property type="entry name" value="DNA_pol_III_epsilon_Ecoli_like"/>
    <property type="match status" value="1"/>
</dbReference>
<dbReference type="InterPro" id="IPR006309">
    <property type="entry name" value="DnaQ_proteo"/>
</dbReference>
<keyword evidence="5 18" id="KW-0548">Nucleotidyltransferase</keyword>
<feature type="binding site" evidence="16">
    <location>
        <position position="20"/>
    </location>
    <ligand>
        <name>substrate</name>
    </ligand>
</feature>
<feature type="active site" description="Proton acceptor" evidence="15">
    <location>
        <position position="169"/>
    </location>
</feature>
<keyword evidence="8 17" id="KW-0479">Metal-binding</keyword>
<evidence type="ECO:0000256" key="1">
    <source>
        <dbReference type="ARBA" id="ARBA00001936"/>
    </source>
</evidence>
<proteinExistence type="predicted"/>
<reference evidence="21" key="1">
    <citation type="submission" date="2017-04" db="EMBL/GenBank/DDBJ databases">
        <authorList>
            <person name="Varghese N."/>
            <person name="Submissions S."/>
        </authorList>
    </citation>
    <scope>NUCLEOTIDE SEQUENCE [LARGE SCALE GENOMIC DNA]</scope>
    <source>
        <strain evidence="21">DSM 23072</strain>
    </source>
</reference>
<comment type="cofactor">
    <cofactor evidence="17">
        <name>Mg(2+)</name>
        <dbReference type="ChEBI" id="CHEBI:18420"/>
    </cofactor>
    <cofactor evidence="17">
        <name>Mn(2+)</name>
        <dbReference type="ChEBI" id="CHEBI:29035"/>
    </cofactor>
    <text evidence="17">Binds 2 divalent metal cations. Magnesium or manganese.</text>
</comment>
<evidence type="ECO:0000313" key="21">
    <source>
        <dbReference type="Proteomes" id="UP000192408"/>
    </source>
</evidence>
<feature type="binding site" evidence="16">
    <location>
        <position position="72"/>
    </location>
    <ligand>
        <name>substrate</name>
    </ligand>
</feature>
<dbReference type="Pfam" id="PF00929">
    <property type="entry name" value="RNase_T"/>
    <property type="match status" value="1"/>
</dbReference>
<keyword evidence="12 18" id="KW-0239">DNA-directed DNA polymerase</keyword>
<protein>
    <recommendedName>
        <fullName evidence="3 18">DNA polymerase III subunit epsilon</fullName>
        <ecNumber evidence="2 18">2.7.7.7</ecNumber>
    </recommendedName>
</protein>
<evidence type="ECO:0000256" key="5">
    <source>
        <dbReference type="ARBA" id="ARBA00022695"/>
    </source>
</evidence>
<evidence type="ECO:0000256" key="6">
    <source>
        <dbReference type="ARBA" id="ARBA00022705"/>
    </source>
</evidence>
<evidence type="ECO:0000256" key="12">
    <source>
        <dbReference type="ARBA" id="ARBA00022932"/>
    </source>
</evidence>
<dbReference type="InterPro" id="IPR012337">
    <property type="entry name" value="RNaseH-like_sf"/>
</dbReference>
<keyword evidence="7 18" id="KW-0540">Nuclease</keyword>
<dbReference type="InterPro" id="IPR006054">
    <property type="entry name" value="DnaQ"/>
</dbReference>
<keyword evidence="21" id="KW-1185">Reference proteome</keyword>
<dbReference type="RefSeq" id="WP_084257208.1">
    <property type="nucleotide sequence ID" value="NZ_FWWV01000022.1"/>
</dbReference>
<accession>A0A1W1UXM3</accession>
<dbReference type="Gene3D" id="3.30.420.10">
    <property type="entry name" value="Ribonuclease H-like superfamily/Ribonuclease H"/>
    <property type="match status" value="1"/>
</dbReference>
<evidence type="ECO:0000256" key="14">
    <source>
        <dbReference type="ARBA" id="ARBA00049244"/>
    </source>
</evidence>
<feature type="binding site" evidence="17">
    <location>
        <position position="20"/>
    </location>
    <ligand>
        <name>a divalent metal cation</name>
        <dbReference type="ChEBI" id="CHEBI:60240"/>
        <label>1</label>
        <note>catalytic</note>
    </ligand>
</feature>
<evidence type="ECO:0000313" key="20">
    <source>
        <dbReference type="EMBL" id="SMB85799.1"/>
    </source>
</evidence>
<dbReference type="SUPFAM" id="SSF53098">
    <property type="entry name" value="Ribonuclease H-like"/>
    <property type="match status" value="1"/>
</dbReference>
<evidence type="ECO:0000256" key="9">
    <source>
        <dbReference type="ARBA" id="ARBA00022801"/>
    </source>
</evidence>
<dbReference type="GO" id="GO:0003677">
    <property type="term" value="F:DNA binding"/>
    <property type="evidence" value="ECO:0007669"/>
    <property type="project" value="InterPro"/>
</dbReference>
<evidence type="ECO:0000256" key="17">
    <source>
        <dbReference type="PIRSR" id="PIRSR606309-3"/>
    </source>
</evidence>
<dbReference type="NCBIfam" id="TIGR00573">
    <property type="entry name" value="dnaq"/>
    <property type="match status" value="1"/>
</dbReference>
<keyword evidence="4 18" id="KW-0808">Transferase</keyword>
<dbReference type="NCBIfam" id="TIGR01406">
    <property type="entry name" value="dnaQ_proteo"/>
    <property type="match status" value="1"/>
</dbReference>
<feature type="binding site" evidence="17">
    <location>
        <position position="18"/>
    </location>
    <ligand>
        <name>a divalent metal cation</name>
        <dbReference type="ChEBI" id="CHEBI:60240"/>
        <label>1</label>
        <note>catalytic</note>
    </ligand>
</feature>
<sequence>MTTQTTPQITPQRQVVLDTETTGMNQFGAHYEGHRIIEIGAVELVNRRLTGRTFHVYIKPDRPVDPDAIKVHGITDEMLADKPHFAEIADEFINFIQGAELIIHNAPFDVGFMDYEFGKLSATKHIKTDNISVVTDSLAMARKMYPGKRNNLDALCDRLNIDNSKRTLHGALLDAEILADVYLQMTGGQVSLFDEEQPHDDMPTATNAQHNLHSAGLAQSNAVQLRTILPDEEEMQAHFAYFDLLQKKSKDNCIWLKRTEPDLPQ</sequence>
<dbReference type="AlphaFoldDB" id="A0A1W1UXM3"/>
<evidence type="ECO:0000256" key="18">
    <source>
        <dbReference type="RuleBase" id="RU364087"/>
    </source>
</evidence>
<name>A0A1W1UXM3_9PAST</name>
<evidence type="ECO:0000256" key="15">
    <source>
        <dbReference type="PIRSR" id="PIRSR606309-1"/>
    </source>
</evidence>
<gene>
    <name evidence="18" type="primary">dnaQ</name>
    <name evidence="20" type="ORF">SAMN05660772_02541</name>
</gene>
<evidence type="ECO:0000256" key="2">
    <source>
        <dbReference type="ARBA" id="ARBA00012417"/>
    </source>
</evidence>
<evidence type="ECO:0000256" key="16">
    <source>
        <dbReference type="PIRSR" id="PIRSR606309-2"/>
    </source>
</evidence>
<comment type="subunit">
    <text evidence="18">DNA polymerase III contains a core (composed of alpha, epsilon and theta chains) that associates with a tau subunit. This core dimerizes to form the POLIII' complex. PolIII' associates with the gamma complex (composed of gamma, delta, delta', psi and chi chains) and with the beta chain to form the complete DNA polymerase III complex.</text>
</comment>
<comment type="catalytic activity">
    <reaction evidence="14 18">
        <text>DNA(n) + a 2'-deoxyribonucleoside 5'-triphosphate = DNA(n+1) + diphosphate</text>
        <dbReference type="Rhea" id="RHEA:22508"/>
        <dbReference type="Rhea" id="RHEA-COMP:17339"/>
        <dbReference type="Rhea" id="RHEA-COMP:17340"/>
        <dbReference type="ChEBI" id="CHEBI:33019"/>
        <dbReference type="ChEBI" id="CHEBI:61560"/>
        <dbReference type="ChEBI" id="CHEBI:173112"/>
        <dbReference type="EC" id="2.7.7.7"/>
    </reaction>
</comment>
<feature type="binding site" evidence="17">
    <location>
        <position position="174"/>
    </location>
    <ligand>
        <name>a divalent metal cation</name>
        <dbReference type="ChEBI" id="CHEBI:60240"/>
        <label>1</label>
        <note>catalytic</note>
    </ligand>
</feature>
<dbReference type="NCBIfam" id="NF004316">
    <property type="entry name" value="PRK05711.1"/>
    <property type="match status" value="1"/>
</dbReference>
<evidence type="ECO:0000256" key="10">
    <source>
        <dbReference type="ARBA" id="ARBA00022839"/>
    </source>
</evidence>
<comment type="cofactor">
    <cofactor evidence="1 18">
        <name>Mn(2+)</name>
        <dbReference type="ChEBI" id="CHEBI:29035"/>
    </cofactor>
</comment>
<dbReference type="GO" id="GO:0005829">
    <property type="term" value="C:cytosol"/>
    <property type="evidence" value="ECO:0007669"/>
    <property type="project" value="TreeGrafter"/>
</dbReference>
<feature type="domain" description="Exonuclease" evidence="19">
    <location>
        <begin position="13"/>
        <end position="191"/>
    </location>
</feature>
<evidence type="ECO:0000259" key="19">
    <source>
        <dbReference type="SMART" id="SM00479"/>
    </source>
</evidence>
<dbReference type="EMBL" id="FWWV01000022">
    <property type="protein sequence ID" value="SMB85799.1"/>
    <property type="molecule type" value="Genomic_DNA"/>
</dbReference>
<keyword evidence="11 17" id="KW-0460">Magnesium</keyword>
<dbReference type="InterPro" id="IPR036397">
    <property type="entry name" value="RNaseH_sf"/>
</dbReference>
<organism evidence="20 21">
    <name type="scientific">Pasteurella testudinis DSM 23072</name>
    <dbReference type="NCBI Taxonomy" id="1122938"/>
    <lineage>
        <taxon>Bacteria</taxon>
        <taxon>Pseudomonadati</taxon>
        <taxon>Pseudomonadota</taxon>
        <taxon>Gammaproteobacteria</taxon>
        <taxon>Pasteurellales</taxon>
        <taxon>Pasteurellaceae</taxon>
        <taxon>Pasteurella</taxon>
    </lineage>
</organism>
<evidence type="ECO:0000256" key="3">
    <source>
        <dbReference type="ARBA" id="ARBA00020352"/>
    </source>
</evidence>
<evidence type="ECO:0000256" key="8">
    <source>
        <dbReference type="ARBA" id="ARBA00022723"/>
    </source>
</evidence>
<dbReference type="FunFam" id="3.30.420.10:FF:000012">
    <property type="entry name" value="DNA polymerase III subunit epsilon"/>
    <property type="match status" value="1"/>
</dbReference>
<evidence type="ECO:0000256" key="4">
    <source>
        <dbReference type="ARBA" id="ARBA00022679"/>
    </source>
</evidence>
<dbReference type="GO" id="GO:0003887">
    <property type="term" value="F:DNA-directed DNA polymerase activity"/>
    <property type="evidence" value="ECO:0007669"/>
    <property type="project" value="UniProtKB-KW"/>
</dbReference>
<dbReference type="Proteomes" id="UP000192408">
    <property type="component" value="Unassembled WGS sequence"/>
</dbReference>
<evidence type="ECO:0000256" key="7">
    <source>
        <dbReference type="ARBA" id="ARBA00022722"/>
    </source>
</evidence>
<dbReference type="STRING" id="1122938.SAMN05660772_02541"/>
<dbReference type="EC" id="2.7.7.7" evidence="2 18"/>
<comment type="function">
    <text evidence="18">DNA polymerase III is a complex, multichain enzyme responsible for most of the replicative synthesis in bacteria. The epsilon subunit contain the editing function and is a proofreading 3'-5' exonuclease.</text>
</comment>
<feature type="binding site" evidence="16">
    <location>
        <position position="18"/>
    </location>
    <ligand>
        <name>substrate</name>
    </ligand>
</feature>
<evidence type="ECO:0000256" key="13">
    <source>
        <dbReference type="ARBA" id="ARBA00023211"/>
    </source>
</evidence>